<accession>A0A356LKV3</accession>
<comment type="similarity">
    <text evidence="1">Belongs to the UPF0065 (bug) family.</text>
</comment>
<dbReference type="PANTHER" id="PTHR42928">
    <property type="entry name" value="TRICARBOXYLATE-BINDING PROTEIN"/>
    <property type="match status" value="1"/>
</dbReference>
<dbReference type="Pfam" id="PF03401">
    <property type="entry name" value="TctC"/>
    <property type="match status" value="1"/>
</dbReference>
<proteinExistence type="inferred from homology"/>
<evidence type="ECO:0000313" key="4">
    <source>
        <dbReference type="Proteomes" id="UP000264036"/>
    </source>
</evidence>
<gene>
    <name evidence="3" type="ORF">DD666_19025</name>
</gene>
<dbReference type="CDD" id="cd07012">
    <property type="entry name" value="PBP2_Bug_TTT"/>
    <property type="match status" value="1"/>
</dbReference>
<dbReference type="Proteomes" id="UP000264036">
    <property type="component" value="Unassembled WGS sequence"/>
</dbReference>
<dbReference type="PANTHER" id="PTHR42928:SF5">
    <property type="entry name" value="BLR1237 PROTEIN"/>
    <property type="match status" value="1"/>
</dbReference>
<dbReference type="InterPro" id="IPR042100">
    <property type="entry name" value="Bug_dom1"/>
</dbReference>
<dbReference type="Gene3D" id="3.40.190.150">
    <property type="entry name" value="Bordetella uptake gene, domain 1"/>
    <property type="match status" value="1"/>
</dbReference>
<comment type="caution">
    <text evidence="3">The sequence shown here is derived from an EMBL/GenBank/DDBJ whole genome shotgun (WGS) entry which is preliminary data.</text>
</comment>
<protein>
    <submittedName>
        <fullName evidence="3">Uncharacterized protein</fullName>
    </submittedName>
</protein>
<dbReference type="AlphaFoldDB" id="A0A356LKV3"/>
<dbReference type="EMBL" id="DOEK01000039">
    <property type="protein sequence ID" value="HBP31489.1"/>
    <property type="molecule type" value="Genomic_DNA"/>
</dbReference>
<feature type="signal peptide" evidence="2">
    <location>
        <begin position="1"/>
        <end position="36"/>
    </location>
</feature>
<evidence type="ECO:0000256" key="2">
    <source>
        <dbReference type="SAM" id="SignalP"/>
    </source>
</evidence>
<evidence type="ECO:0000256" key="1">
    <source>
        <dbReference type="ARBA" id="ARBA00006987"/>
    </source>
</evidence>
<sequence length="333" mass="35442">MTVQYLPEIKSMRKHQTKLKIAIASLCAACAFSAHAQTFPDRPITLVVPYAAGGITDAYARSIGDYLGRLWDTQVVVENKGGAATIIGTQQVARAKPDGYTLLLTSYAYTSNPILRKDLPYEPAALTPVMLLGNSRSMLVVPGKSDLHTLDDVIKKGKKAPGNLKFASSGNASSPHVAAELWAKQVGVSFTHVPYKGTGPAMNDLLAGLVDGIFDGPSSITNVRAGRLRALGIANESRHPAAPEVPTFKEQGIDMVFGSWFGFMAPANTPKPVIDKLNKGLNTSLKDPKVRKVLDNAGLFVVGGTPAEFAGFLDAEARKLQGLVDGGVKFIVQ</sequence>
<dbReference type="InterPro" id="IPR005064">
    <property type="entry name" value="BUG"/>
</dbReference>
<dbReference type="SUPFAM" id="SSF53850">
    <property type="entry name" value="Periplasmic binding protein-like II"/>
    <property type="match status" value="1"/>
</dbReference>
<dbReference type="PIRSF" id="PIRSF017082">
    <property type="entry name" value="YflP"/>
    <property type="match status" value="1"/>
</dbReference>
<reference evidence="3 4" key="1">
    <citation type="journal article" date="2018" name="Nat. Biotechnol.">
        <title>A standardized bacterial taxonomy based on genome phylogeny substantially revises the tree of life.</title>
        <authorList>
            <person name="Parks D.H."/>
            <person name="Chuvochina M."/>
            <person name="Waite D.W."/>
            <person name="Rinke C."/>
            <person name="Skarshewski A."/>
            <person name="Chaumeil P.A."/>
            <person name="Hugenholtz P."/>
        </authorList>
    </citation>
    <scope>NUCLEOTIDE SEQUENCE [LARGE SCALE GENOMIC DNA]</scope>
    <source>
        <strain evidence="3">UBA10707</strain>
    </source>
</reference>
<organism evidence="3 4">
    <name type="scientific">Advenella kashmirensis</name>
    <dbReference type="NCBI Taxonomy" id="310575"/>
    <lineage>
        <taxon>Bacteria</taxon>
        <taxon>Pseudomonadati</taxon>
        <taxon>Pseudomonadota</taxon>
        <taxon>Betaproteobacteria</taxon>
        <taxon>Burkholderiales</taxon>
        <taxon>Alcaligenaceae</taxon>
    </lineage>
</organism>
<name>A0A356LKV3_9BURK</name>
<keyword evidence="2" id="KW-0732">Signal</keyword>
<feature type="chain" id="PRO_5016973986" evidence="2">
    <location>
        <begin position="37"/>
        <end position="333"/>
    </location>
</feature>
<dbReference type="Gene3D" id="3.40.190.10">
    <property type="entry name" value="Periplasmic binding protein-like II"/>
    <property type="match status" value="1"/>
</dbReference>
<evidence type="ECO:0000313" key="3">
    <source>
        <dbReference type="EMBL" id="HBP31489.1"/>
    </source>
</evidence>